<proteinExistence type="predicted"/>
<keyword evidence="2" id="KW-1185">Reference proteome</keyword>
<protein>
    <submittedName>
        <fullName evidence="1">Stage III sporulation protein AG</fullName>
    </submittedName>
</protein>
<dbReference type="NCBIfam" id="TIGR02830">
    <property type="entry name" value="spore_III_AG"/>
    <property type="match status" value="1"/>
</dbReference>
<reference evidence="1 2" key="1">
    <citation type="submission" date="2020-08" db="EMBL/GenBank/DDBJ databases">
        <title>Complete Genome Sequence of Effusibacillus dendaii Strain skT53, Isolated from Farmland soil.</title>
        <authorList>
            <person name="Konishi T."/>
            <person name="Kawasaki H."/>
        </authorList>
    </citation>
    <scope>NUCLEOTIDE SEQUENCE [LARGE SCALE GENOMIC DNA]</scope>
    <source>
        <strain evidence="2">skT53</strain>
    </source>
</reference>
<dbReference type="RefSeq" id="WP_200759987.1">
    <property type="nucleotide sequence ID" value="NZ_AP023366.1"/>
</dbReference>
<name>A0A7I8D757_9BACL</name>
<organism evidence="1 2">
    <name type="scientific">Effusibacillus dendaii</name>
    <dbReference type="NCBI Taxonomy" id="2743772"/>
    <lineage>
        <taxon>Bacteria</taxon>
        <taxon>Bacillati</taxon>
        <taxon>Bacillota</taxon>
        <taxon>Bacilli</taxon>
        <taxon>Bacillales</taxon>
        <taxon>Alicyclobacillaceae</taxon>
        <taxon>Effusibacillus</taxon>
    </lineage>
</organism>
<dbReference type="AlphaFoldDB" id="A0A7I8D757"/>
<evidence type="ECO:0000313" key="1">
    <source>
        <dbReference type="EMBL" id="BCJ85924.1"/>
    </source>
</evidence>
<gene>
    <name evidence="1" type="ORF">skT53_09090</name>
</gene>
<evidence type="ECO:0000313" key="2">
    <source>
        <dbReference type="Proteomes" id="UP000593802"/>
    </source>
</evidence>
<dbReference type="KEGG" id="eff:skT53_09090"/>
<dbReference type="Proteomes" id="UP000593802">
    <property type="component" value="Chromosome"/>
</dbReference>
<dbReference type="EMBL" id="AP023366">
    <property type="protein sequence ID" value="BCJ85924.1"/>
    <property type="molecule type" value="Genomic_DNA"/>
</dbReference>
<sequence length="190" mass="21254">MKMDTGIFSRVPKWMYLLAIAGVVLIVSGSFLTPTNSQPKLPEPPAQAKTEINTDSLSMAEYERLYEKRLAEILNQIQGVTDATVMVNLDSTEEVVLASNKQNQRTNTTELDKQGGNRTITTFNENEQLVMTNGSNDHPVVLRTIKPHVRGVLVVAKGAEQPRVQMMIMESIERVLEVPPHRISIQPKKM</sequence>
<dbReference type="InterPro" id="IPR014195">
    <property type="entry name" value="Spore_III_AG"/>
</dbReference>
<accession>A0A7I8D757</accession>